<evidence type="ECO:0000313" key="1">
    <source>
        <dbReference type="EMBL" id="SEM10690.1"/>
    </source>
</evidence>
<dbReference type="InterPro" id="IPR027417">
    <property type="entry name" value="P-loop_NTPase"/>
</dbReference>
<keyword evidence="1" id="KW-0418">Kinase</keyword>
<sequence length="285" mass="32870">MVAETKYCAICAWREKCQKRYSVRTDSMGNVYCNEYTRDLSLKRKEEGEEQNKEAATRIERYIEHQLRRMKVLSEEELKGGASGAVITISRETGTGGTEIANRLSQALKMDVMDNEIIEYVAESANISKKVIESLDEKEVSRRDAWIASFFEDKHLWPDQYLDHLTKIIATIGRYGNTIIVGRGAHYILPPEKLFRVRLVAPLENRIARVMETRKMTRKEAEKYILKTDNDRQAFIRKYFHMDITDPSHYDLVINMRIMTVDGAVEAIQAAFLKRKILEPPASAA</sequence>
<evidence type="ECO:0000313" key="2">
    <source>
        <dbReference type="Proteomes" id="UP000198744"/>
    </source>
</evidence>
<keyword evidence="2" id="KW-1185">Reference proteome</keyword>
<accession>A0A1H7VNE7</accession>
<dbReference type="EMBL" id="FOBS01000004">
    <property type="protein sequence ID" value="SEM10690.1"/>
    <property type="molecule type" value="Genomic_DNA"/>
</dbReference>
<gene>
    <name evidence="1" type="ORF">SAMN04489760_10485</name>
</gene>
<dbReference type="OrthoDB" id="7929987at2"/>
<dbReference type="SUPFAM" id="SSF52540">
    <property type="entry name" value="P-loop containing nucleoside triphosphate hydrolases"/>
    <property type="match status" value="1"/>
</dbReference>
<dbReference type="Pfam" id="PF13189">
    <property type="entry name" value="Cytidylate_kin2"/>
    <property type="match status" value="1"/>
</dbReference>
<dbReference type="AlphaFoldDB" id="A0A1H7VNE7"/>
<dbReference type="STRING" id="43775.SAMN04489760_10485"/>
<protein>
    <submittedName>
        <fullName evidence="1">Cytidylate kinase</fullName>
    </submittedName>
</protein>
<proteinExistence type="predicted"/>
<dbReference type="Proteomes" id="UP000198744">
    <property type="component" value="Unassembled WGS sequence"/>
</dbReference>
<keyword evidence="1" id="KW-0808">Transferase</keyword>
<dbReference type="Gene3D" id="3.40.50.300">
    <property type="entry name" value="P-loop containing nucleotide triphosphate hydrolases"/>
    <property type="match status" value="1"/>
</dbReference>
<reference evidence="1 2" key="1">
    <citation type="submission" date="2016-10" db="EMBL/GenBank/DDBJ databases">
        <authorList>
            <person name="de Groot N.N."/>
        </authorList>
    </citation>
    <scope>NUCLEOTIDE SEQUENCE [LARGE SCALE GENOMIC DNA]</scope>
    <source>
        <strain evidence="1 2">DSM 8423</strain>
    </source>
</reference>
<dbReference type="RefSeq" id="WP_093882439.1">
    <property type="nucleotide sequence ID" value="NZ_FOBS01000004.1"/>
</dbReference>
<organism evidence="1 2">
    <name type="scientific">Syntrophus gentianae</name>
    <dbReference type="NCBI Taxonomy" id="43775"/>
    <lineage>
        <taxon>Bacteria</taxon>
        <taxon>Pseudomonadati</taxon>
        <taxon>Thermodesulfobacteriota</taxon>
        <taxon>Syntrophia</taxon>
        <taxon>Syntrophales</taxon>
        <taxon>Syntrophaceae</taxon>
        <taxon>Syntrophus</taxon>
    </lineage>
</organism>
<dbReference type="GO" id="GO:0016301">
    <property type="term" value="F:kinase activity"/>
    <property type="evidence" value="ECO:0007669"/>
    <property type="project" value="UniProtKB-KW"/>
</dbReference>
<name>A0A1H7VNE7_9BACT</name>